<proteinExistence type="predicted"/>
<reference evidence="1 2" key="1">
    <citation type="journal article" date="2015" name="Nature">
        <title>rRNA introns, odd ribosomes, and small enigmatic genomes across a large radiation of phyla.</title>
        <authorList>
            <person name="Brown C.T."/>
            <person name="Hug L.A."/>
            <person name="Thomas B.C."/>
            <person name="Sharon I."/>
            <person name="Castelle C.J."/>
            <person name="Singh A."/>
            <person name="Wilkins M.J."/>
            <person name="Williams K.H."/>
            <person name="Banfield J.F."/>
        </authorList>
    </citation>
    <scope>NUCLEOTIDE SEQUENCE [LARGE SCALE GENOMIC DNA]</scope>
</reference>
<comment type="caution">
    <text evidence="1">The sequence shown here is derived from an EMBL/GenBank/DDBJ whole genome shotgun (WGS) entry which is preliminary data.</text>
</comment>
<gene>
    <name evidence="1" type="ORF">UX80_C0004G0013</name>
</gene>
<name>A0A0G1RME8_9BACT</name>
<accession>A0A0G1RME8</accession>
<evidence type="ECO:0000313" key="1">
    <source>
        <dbReference type="EMBL" id="KKU58262.1"/>
    </source>
</evidence>
<dbReference type="EMBL" id="LCNO01000004">
    <property type="protein sequence ID" value="KKU58262.1"/>
    <property type="molecule type" value="Genomic_DNA"/>
</dbReference>
<sequence>MDRFEIYQAEAQRVSGKRKNQIVALVKARTEGSIDPKSIKTTPIEVLADRMRWWRIWEVTAQSLASGEWSGKTAAEFLFEARDVLKVYYYHPEAWKVARVLKNDAEGHEYQMAAEMCRDEGKYWLKVAGLLGNPVLVQRAIESFKEAIGLAETGTSAQALATLEKELAVRISGGKAEINKVREAYKTVAELAPRAGGWDRAAAAAWIYMKEAIWVGSARDIQMGLNGLRTACNRLNKSWLEYPNKELLQSLMNVSRRATAGKPDTKQFELQP</sequence>
<dbReference type="Proteomes" id="UP000034307">
    <property type="component" value="Unassembled WGS sequence"/>
</dbReference>
<dbReference type="STRING" id="1618358.UX80_C0004G0013"/>
<organism evidence="1 2">
    <name type="scientific">Candidatus Amesbacteria bacterium GW2011_GWA2_47_11b</name>
    <dbReference type="NCBI Taxonomy" id="1618358"/>
    <lineage>
        <taxon>Bacteria</taxon>
        <taxon>Candidatus Amesiibacteriota</taxon>
    </lineage>
</organism>
<dbReference type="AlphaFoldDB" id="A0A0G1RME8"/>
<evidence type="ECO:0000313" key="2">
    <source>
        <dbReference type="Proteomes" id="UP000034307"/>
    </source>
</evidence>
<protein>
    <submittedName>
        <fullName evidence="1">Uncharacterized protein</fullName>
    </submittedName>
</protein>